<reference evidence="12" key="1">
    <citation type="submission" date="2017-01" db="EMBL/GenBank/DDBJ databases">
        <authorList>
            <person name="Varghese N."/>
            <person name="Submissions S."/>
        </authorList>
    </citation>
    <scope>NUCLEOTIDE SEQUENCE [LARGE SCALE GENOMIC DNA]</scope>
    <source>
        <strain evidence="12">DSM 24913</strain>
    </source>
</reference>
<keyword evidence="4 8" id="KW-1133">Transmembrane helix</keyword>
<evidence type="ECO:0000256" key="5">
    <source>
        <dbReference type="ARBA" id="ARBA00023136"/>
    </source>
</evidence>
<evidence type="ECO:0000256" key="8">
    <source>
        <dbReference type="SAM" id="Phobius"/>
    </source>
</evidence>
<gene>
    <name evidence="11" type="ORF">SAMN05421686_11630</name>
</gene>
<dbReference type="OrthoDB" id="9800613at2"/>
<evidence type="ECO:0000256" key="7">
    <source>
        <dbReference type="SAM" id="MobiDB-lite"/>
    </source>
</evidence>
<dbReference type="STRING" id="484498.SAMN05421686_11630"/>
<dbReference type="AlphaFoldDB" id="A0A1N7Q9F1"/>
<evidence type="ECO:0000259" key="9">
    <source>
        <dbReference type="Pfam" id="PF25917"/>
    </source>
</evidence>
<name>A0A1N7Q9F1_9GAMM</name>
<sequence length="375" mass="41353">MEPSNTQSNVSAVIVQQSSSDPKLDANNAKQETPQQQKKSKGSILLSLAIVTLLAGLYYYFTSYQYIESTNDAYVKADLTWISPKIEGNVLEILVDNNEVVKQSQMLVKIEDDEISVRKEIAEANLRGSLAALKMQEYERVQILSELERAKAHIRVAEAEYSRMKLELERYEVLLSHGVTSRQNFELISSQYSVASANVAAAVEEMRAAEARLLRISTASNQTQAEIDAAEANIKLLTIDKTSTSIVAPVAGVVGNLELETGSRVFPQSRLLAIVPQGSAYIEANFKETQIHRMSIGQQVKVKIDAYPGRVFDGHIESFSPAAGIEFAIIPVDNATGNFNKIVQRIPVKIRVDNIDAKVMLRPGLSAIVTVDTRQ</sequence>
<evidence type="ECO:0000313" key="12">
    <source>
        <dbReference type="Proteomes" id="UP000185639"/>
    </source>
</evidence>
<dbReference type="GO" id="GO:0055085">
    <property type="term" value="P:transmembrane transport"/>
    <property type="evidence" value="ECO:0007669"/>
    <property type="project" value="InterPro"/>
</dbReference>
<dbReference type="Gene3D" id="1.10.287.470">
    <property type="entry name" value="Helix hairpin bin"/>
    <property type="match status" value="1"/>
</dbReference>
<dbReference type="Pfam" id="PF25963">
    <property type="entry name" value="Beta-barrel_AAEA"/>
    <property type="match status" value="1"/>
</dbReference>
<evidence type="ECO:0000313" key="11">
    <source>
        <dbReference type="EMBL" id="SIT19492.1"/>
    </source>
</evidence>
<feature type="compositionally biased region" description="Polar residues" evidence="7">
    <location>
        <begin position="1"/>
        <end position="21"/>
    </location>
</feature>
<evidence type="ECO:0000256" key="1">
    <source>
        <dbReference type="ARBA" id="ARBA00004167"/>
    </source>
</evidence>
<dbReference type="Gene3D" id="2.40.50.100">
    <property type="match status" value="1"/>
</dbReference>
<comment type="subcellular location">
    <subcellularLocation>
        <location evidence="1">Membrane</location>
        <topology evidence="1">Single-pass membrane protein</topology>
    </subcellularLocation>
</comment>
<keyword evidence="3 8" id="KW-0812">Transmembrane</keyword>
<dbReference type="InterPro" id="IPR050739">
    <property type="entry name" value="MFP"/>
</dbReference>
<dbReference type="Proteomes" id="UP000185639">
    <property type="component" value="Unassembled WGS sequence"/>
</dbReference>
<evidence type="ECO:0000256" key="2">
    <source>
        <dbReference type="ARBA" id="ARBA00009477"/>
    </source>
</evidence>
<evidence type="ECO:0000256" key="4">
    <source>
        <dbReference type="ARBA" id="ARBA00022989"/>
    </source>
</evidence>
<feature type="transmembrane region" description="Helical" evidence="8">
    <location>
        <begin position="44"/>
        <end position="61"/>
    </location>
</feature>
<proteinExistence type="inferred from homology"/>
<dbReference type="Pfam" id="PF25917">
    <property type="entry name" value="BSH_RND"/>
    <property type="match status" value="1"/>
</dbReference>
<organism evidence="11 12">
    <name type="scientific">Thalassolituus maritimus</name>
    <dbReference type="NCBI Taxonomy" id="484498"/>
    <lineage>
        <taxon>Bacteria</taxon>
        <taxon>Pseudomonadati</taxon>
        <taxon>Pseudomonadota</taxon>
        <taxon>Gammaproteobacteria</taxon>
        <taxon>Oceanospirillales</taxon>
        <taxon>Oceanospirillaceae</taxon>
        <taxon>Thalassolituus</taxon>
    </lineage>
</organism>
<dbReference type="Gene3D" id="2.40.30.170">
    <property type="match status" value="1"/>
</dbReference>
<feature type="domain" description="p-hydroxybenzoic acid efflux pump subunit AaeA-like beta-barrel" evidence="10">
    <location>
        <begin position="279"/>
        <end position="371"/>
    </location>
</feature>
<dbReference type="InterPro" id="IPR058634">
    <property type="entry name" value="AaeA-lik-b-barrel"/>
</dbReference>
<keyword evidence="5 8" id="KW-0472">Membrane</keyword>
<dbReference type="PANTHER" id="PTHR30386">
    <property type="entry name" value="MEMBRANE FUSION SUBUNIT OF EMRAB-TOLC MULTIDRUG EFFLUX PUMP"/>
    <property type="match status" value="1"/>
</dbReference>
<evidence type="ECO:0000256" key="3">
    <source>
        <dbReference type="ARBA" id="ARBA00022692"/>
    </source>
</evidence>
<feature type="coiled-coil region" evidence="6">
    <location>
        <begin position="140"/>
        <end position="174"/>
    </location>
</feature>
<dbReference type="EMBL" id="FTOH01000016">
    <property type="protein sequence ID" value="SIT19492.1"/>
    <property type="molecule type" value="Genomic_DNA"/>
</dbReference>
<dbReference type="GO" id="GO:0016020">
    <property type="term" value="C:membrane"/>
    <property type="evidence" value="ECO:0007669"/>
    <property type="project" value="UniProtKB-SubCell"/>
</dbReference>
<keyword evidence="12" id="KW-1185">Reference proteome</keyword>
<keyword evidence="6" id="KW-0175">Coiled coil</keyword>
<evidence type="ECO:0000256" key="6">
    <source>
        <dbReference type="SAM" id="Coils"/>
    </source>
</evidence>
<feature type="domain" description="Multidrug resistance protein MdtA-like barrel-sandwich hybrid" evidence="9">
    <location>
        <begin position="82"/>
        <end position="266"/>
    </location>
</feature>
<dbReference type="PANTHER" id="PTHR30386:SF26">
    <property type="entry name" value="TRANSPORT PROTEIN COMB"/>
    <property type="match status" value="1"/>
</dbReference>
<accession>A0A1N7Q9F1</accession>
<dbReference type="RefSeq" id="WP_084189113.1">
    <property type="nucleotide sequence ID" value="NZ_FTOH01000016.1"/>
</dbReference>
<dbReference type="InterPro" id="IPR058625">
    <property type="entry name" value="MdtA-like_BSH"/>
</dbReference>
<evidence type="ECO:0000259" key="10">
    <source>
        <dbReference type="Pfam" id="PF25963"/>
    </source>
</evidence>
<comment type="similarity">
    <text evidence="2">Belongs to the membrane fusion protein (MFP) (TC 8.A.1) family.</text>
</comment>
<protein>
    <submittedName>
        <fullName evidence="11">Membrane fusion protein, multidrug efflux system</fullName>
    </submittedName>
</protein>
<dbReference type="SUPFAM" id="SSF111369">
    <property type="entry name" value="HlyD-like secretion proteins"/>
    <property type="match status" value="1"/>
</dbReference>
<feature type="region of interest" description="Disordered" evidence="7">
    <location>
        <begin position="1"/>
        <end position="36"/>
    </location>
</feature>